<evidence type="ECO:0000313" key="11">
    <source>
        <dbReference type="Proteomes" id="UP000261620"/>
    </source>
</evidence>
<feature type="domain" description="CAP-Gly" evidence="9">
    <location>
        <begin position="22"/>
        <end position="66"/>
    </location>
</feature>
<keyword evidence="5" id="KW-0433">Leucine-rich repeat</keyword>
<dbReference type="Proteomes" id="UP000261620">
    <property type="component" value="Unplaced"/>
</dbReference>
<accession>A0A3Q3X8G6</accession>
<reference evidence="10" key="2">
    <citation type="submission" date="2025-09" db="UniProtKB">
        <authorList>
            <consortium name="Ensembl"/>
        </authorList>
    </citation>
    <scope>IDENTIFICATION</scope>
</reference>
<evidence type="ECO:0000256" key="6">
    <source>
        <dbReference type="ARBA" id="ARBA00022737"/>
    </source>
</evidence>
<evidence type="ECO:0000256" key="3">
    <source>
        <dbReference type="ARBA" id="ARBA00015004"/>
    </source>
</evidence>
<keyword evidence="11" id="KW-1185">Reference proteome</keyword>
<dbReference type="InterPro" id="IPR000938">
    <property type="entry name" value="CAP-Gly_domain"/>
</dbReference>
<protein>
    <recommendedName>
        <fullName evidence="3">Tubulin-specific chaperone E</fullName>
    </recommendedName>
    <alternativeName>
        <fullName evidence="8">Tubulin-folding cofactor E</fullName>
    </alternativeName>
</protein>
<name>A0A3Q3X8G6_MOLML</name>
<evidence type="ECO:0000259" key="9">
    <source>
        <dbReference type="PROSITE" id="PS50245"/>
    </source>
</evidence>
<proteinExistence type="inferred from homology"/>
<keyword evidence="7" id="KW-0143">Chaperone</keyword>
<dbReference type="OMA" id="NITEWRV"/>
<evidence type="ECO:0000256" key="7">
    <source>
        <dbReference type="ARBA" id="ARBA00023186"/>
    </source>
</evidence>
<evidence type="ECO:0000256" key="8">
    <source>
        <dbReference type="ARBA" id="ARBA00030180"/>
    </source>
</evidence>
<dbReference type="PROSITE" id="PS50245">
    <property type="entry name" value="CAP_GLY_2"/>
    <property type="match status" value="1"/>
</dbReference>
<evidence type="ECO:0000313" key="10">
    <source>
        <dbReference type="Ensembl" id="ENSMMOP00000024555.1"/>
    </source>
</evidence>
<dbReference type="PROSITE" id="PS51450">
    <property type="entry name" value="LRR"/>
    <property type="match status" value="1"/>
</dbReference>
<dbReference type="GO" id="GO:0005737">
    <property type="term" value="C:cytoplasm"/>
    <property type="evidence" value="ECO:0007669"/>
    <property type="project" value="UniProtKB-SubCell"/>
</dbReference>
<dbReference type="InterPro" id="IPR032675">
    <property type="entry name" value="LRR_dom_sf"/>
</dbReference>
<keyword evidence="4" id="KW-0963">Cytoplasm</keyword>
<dbReference type="PROSITE" id="PS00845">
    <property type="entry name" value="CAP_GLY_1"/>
    <property type="match status" value="1"/>
</dbReference>
<organism evidence="10 11">
    <name type="scientific">Mola mola</name>
    <name type="common">Ocean sunfish</name>
    <name type="synonym">Tetraodon mola</name>
    <dbReference type="NCBI Taxonomy" id="94237"/>
    <lineage>
        <taxon>Eukaryota</taxon>
        <taxon>Metazoa</taxon>
        <taxon>Chordata</taxon>
        <taxon>Craniata</taxon>
        <taxon>Vertebrata</taxon>
        <taxon>Euteleostomi</taxon>
        <taxon>Actinopterygii</taxon>
        <taxon>Neopterygii</taxon>
        <taxon>Teleostei</taxon>
        <taxon>Neoteleostei</taxon>
        <taxon>Acanthomorphata</taxon>
        <taxon>Eupercaria</taxon>
        <taxon>Tetraodontiformes</taxon>
        <taxon>Molidae</taxon>
        <taxon>Mola</taxon>
    </lineage>
</organism>
<evidence type="ECO:0000256" key="5">
    <source>
        <dbReference type="ARBA" id="ARBA00022614"/>
    </source>
</evidence>
<dbReference type="FunFam" id="2.30.30.190:FF:000008">
    <property type="entry name" value="Tubulin-specific chaperone E"/>
    <property type="match status" value="1"/>
</dbReference>
<dbReference type="STRING" id="94237.ENSMMOP00000024555"/>
<evidence type="ECO:0000256" key="4">
    <source>
        <dbReference type="ARBA" id="ARBA00022490"/>
    </source>
</evidence>
<dbReference type="Ensembl" id="ENSMMOT00000024966.1">
    <property type="protein sequence ID" value="ENSMMOP00000024555.1"/>
    <property type="gene ID" value="ENSMMOG00000018673.1"/>
</dbReference>
<keyword evidence="6" id="KW-0677">Repeat</keyword>
<dbReference type="InterPro" id="IPR036859">
    <property type="entry name" value="CAP-Gly_dom_sf"/>
</dbReference>
<evidence type="ECO:0000256" key="1">
    <source>
        <dbReference type="ARBA" id="ARBA00004496"/>
    </source>
</evidence>
<dbReference type="SUPFAM" id="SSF74924">
    <property type="entry name" value="Cap-Gly domain"/>
    <property type="match status" value="1"/>
</dbReference>
<dbReference type="Gene3D" id="3.80.10.10">
    <property type="entry name" value="Ribonuclease Inhibitor"/>
    <property type="match status" value="1"/>
</dbReference>
<reference evidence="10" key="1">
    <citation type="submission" date="2025-08" db="UniProtKB">
        <authorList>
            <consortium name="Ensembl"/>
        </authorList>
    </citation>
    <scope>IDENTIFICATION</scope>
</reference>
<dbReference type="SMART" id="SM01052">
    <property type="entry name" value="CAP_GLY"/>
    <property type="match status" value="1"/>
</dbReference>
<dbReference type="SUPFAM" id="SSF52047">
    <property type="entry name" value="RNI-like"/>
    <property type="match status" value="1"/>
</dbReference>
<dbReference type="Pfam" id="PF01302">
    <property type="entry name" value="CAP_GLY"/>
    <property type="match status" value="1"/>
</dbReference>
<dbReference type="AlphaFoldDB" id="A0A3Q3X8G6"/>
<comment type="subcellular location">
    <subcellularLocation>
        <location evidence="1">Cytoplasm</location>
    </subcellularLocation>
</comment>
<dbReference type="InterPro" id="IPR001611">
    <property type="entry name" value="Leu-rich_rpt"/>
</dbReference>
<comment type="similarity">
    <text evidence="2">Belongs to the TBCE family.</text>
</comment>
<sequence length="291" mass="32631">LLDDLTKRVSCSRERATVRYVGPVPPTAGLWLGIEWDQPVRGKHSGSHGGVQYFTCRHPTGGSFVRPAKVSFGVDYLTALQQVYQKNEEKVTSKETMVSSGGRFFMLIFVLFRCFLSYNRLRLSSEPSALCPAFGGLTVLSLISCDLTWPQILEWAPLWPQLEELTVDENNITELQRCVLQSLMDMLQFFMWSLFLCSLQKLILSETGLTALQFDDSVFPLSAGGRTAMFPVLKDLNLDHNNITEWRVVDELAKLPSLVKLSCRGNRLVSSDGNLQTAKQLLVPLFMASNS</sequence>
<dbReference type="Gene3D" id="2.30.30.190">
    <property type="entry name" value="CAP Gly-rich-like domain"/>
    <property type="match status" value="1"/>
</dbReference>
<evidence type="ECO:0000256" key="2">
    <source>
        <dbReference type="ARBA" id="ARBA00006286"/>
    </source>
</evidence>